<dbReference type="Proteomes" id="UP001596056">
    <property type="component" value="Unassembled WGS sequence"/>
</dbReference>
<evidence type="ECO:0000313" key="2">
    <source>
        <dbReference type="EMBL" id="MFC5566988.1"/>
    </source>
</evidence>
<dbReference type="EMBL" id="JBHSNA010000009">
    <property type="protein sequence ID" value="MFC5566988.1"/>
    <property type="molecule type" value="Genomic_DNA"/>
</dbReference>
<evidence type="ECO:0000259" key="1">
    <source>
        <dbReference type="PROSITE" id="PS51819"/>
    </source>
</evidence>
<organism evidence="2 3">
    <name type="scientific">Rubellimicrobium aerolatum</name>
    <dbReference type="NCBI Taxonomy" id="490979"/>
    <lineage>
        <taxon>Bacteria</taxon>
        <taxon>Pseudomonadati</taxon>
        <taxon>Pseudomonadota</taxon>
        <taxon>Alphaproteobacteria</taxon>
        <taxon>Rhodobacterales</taxon>
        <taxon>Roseobacteraceae</taxon>
        <taxon>Rubellimicrobium</taxon>
    </lineage>
</organism>
<proteinExistence type="predicted"/>
<keyword evidence="3" id="KW-1185">Reference proteome</keyword>
<dbReference type="SUPFAM" id="SSF54593">
    <property type="entry name" value="Glyoxalase/Bleomycin resistance protein/Dihydroxybiphenyl dioxygenase"/>
    <property type="match status" value="1"/>
</dbReference>
<feature type="domain" description="VOC" evidence="1">
    <location>
        <begin position="3"/>
        <end position="116"/>
    </location>
</feature>
<dbReference type="InterPro" id="IPR029068">
    <property type="entry name" value="Glyas_Bleomycin-R_OHBP_Dase"/>
</dbReference>
<dbReference type="PROSITE" id="PS51819">
    <property type="entry name" value="VOC"/>
    <property type="match status" value="1"/>
</dbReference>
<dbReference type="Gene3D" id="3.10.180.10">
    <property type="entry name" value="2,3-Dihydroxybiphenyl 1,2-Dioxygenase, domain 1"/>
    <property type="match status" value="1"/>
</dbReference>
<protein>
    <submittedName>
        <fullName evidence="2">VOC family protein</fullName>
    </submittedName>
</protein>
<comment type="caution">
    <text evidence="2">The sequence shown here is derived from an EMBL/GenBank/DDBJ whole genome shotgun (WGS) entry which is preliminary data.</text>
</comment>
<accession>A0ABW0SDE9</accession>
<sequence>MTRVLIPELVLRDPEAGADRLGRLFGFRPEGDRMVLGSQSVILSAGEPDGRHGRIDHIALSVPDLGAALRECVGRGAHISDATPEGPVHIAEFWEGGVDYVFLDGPEGAKMELLARRPPAPRAAWGHEHIGLSCAEFAPMRDWLLGLGFIEQSRVTLHRPGGDVEASFLAWGDDVVELYCLPETRANPTLNAGRGFWRLRAEGLDGPQTGPEGVEILPL</sequence>
<evidence type="ECO:0000313" key="3">
    <source>
        <dbReference type="Proteomes" id="UP001596056"/>
    </source>
</evidence>
<gene>
    <name evidence="2" type="ORF">ACFPOC_11255</name>
</gene>
<name>A0ABW0SDE9_9RHOB</name>
<dbReference type="RefSeq" id="WP_209839638.1">
    <property type="nucleotide sequence ID" value="NZ_JAGGJP010000005.1"/>
</dbReference>
<reference evidence="3" key="1">
    <citation type="journal article" date="2019" name="Int. J. Syst. Evol. Microbiol.">
        <title>The Global Catalogue of Microorganisms (GCM) 10K type strain sequencing project: providing services to taxonomists for standard genome sequencing and annotation.</title>
        <authorList>
            <consortium name="The Broad Institute Genomics Platform"/>
            <consortium name="The Broad Institute Genome Sequencing Center for Infectious Disease"/>
            <person name="Wu L."/>
            <person name="Ma J."/>
        </authorList>
    </citation>
    <scope>NUCLEOTIDE SEQUENCE [LARGE SCALE GENOMIC DNA]</scope>
    <source>
        <strain evidence="3">KACC 11588</strain>
    </source>
</reference>
<dbReference type="InterPro" id="IPR037523">
    <property type="entry name" value="VOC_core"/>
</dbReference>